<dbReference type="InterPro" id="IPR003838">
    <property type="entry name" value="ABC3_permease_C"/>
</dbReference>
<keyword evidence="3 8" id="KW-0812">Transmembrane</keyword>
<keyword evidence="4 8" id="KW-1133">Transmembrane helix</keyword>
<comment type="subcellular location">
    <subcellularLocation>
        <location evidence="1">Cell membrane</location>
        <topology evidence="1">Multi-pass membrane protein</topology>
    </subcellularLocation>
</comment>
<evidence type="ECO:0000259" key="9">
    <source>
        <dbReference type="Pfam" id="PF02687"/>
    </source>
</evidence>
<gene>
    <name evidence="10" type="ORF">FRZ00_10460</name>
</gene>
<feature type="compositionally biased region" description="Gly residues" evidence="7">
    <location>
        <begin position="390"/>
        <end position="399"/>
    </location>
</feature>
<evidence type="ECO:0000256" key="4">
    <source>
        <dbReference type="ARBA" id="ARBA00022989"/>
    </source>
</evidence>
<evidence type="ECO:0000313" key="10">
    <source>
        <dbReference type="EMBL" id="KAB7847762.1"/>
    </source>
</evidence>
<dbReference type="RefSeq" id="WP_152263212.1">
    <property type="nucleotide sequence ID" value="NZ_VOKX01000015.1"/>
</dbReference>
<evidence type="ECO:0000256" key="1">
    <source>
        <dbReference type="ARBA" id="ARBA00004651"/>
    </source>
</evidence>
<evidence type="ECO:0000256" key="2">
    <source>
        <dbReference type="ARBA" id="ARBA00022475"/>
    </source>
</evidence>
<feature type="transmembrane region" description="Helical" evidence="8">
    <location>
        <begin position="325"/>
        <end position="343"/>
    </location>
</feature>
<keyword evidence="2" id="KW-1003">Cell membrane</keyword>
<feature type="domain" description="ABC3 transporter permease C-terminal" evidence="9">
    <location>
        <begin position="88"/>
        <end position="204"/>
    </location>
</feature>
<name>A0A5N5WA86_STRMB</name>
<sequence length="722" mass="73583">MSGGNGFRRTDAPHDTAGAPRGLPFALLLPVAAASLRKRWTAFAGSFAALALGVALIGATGLLTEAAADIESPDPAAPSLKKLLTFTAGVSGFVSVFVVASTFAFAVAARRRETALLRAVGATPRQVGGLVLGEALLVALVASGCGALLAPVLAPLLADWLVRRGVAPDGFSAPTTPGPLLTAVAVEVVVALLGAWAAARRAGRVRPTEALGQAAVDRGRTTVGRMLWAVLALAVAVTVPLLLAAMPEPLRRDPQLRDPRNLPDWALVCDLLAITTVALLAPLLVPPLVRLLTLPVRLSAGAVGLLARQNALTAVRRTVSTATPVFLVVALAGSVVGSTAAFAEARDEQTRAALRAEYVLEADGPNGIPPEFPVPATEDDRDEDADATGGAAGKGGSGRADGDRLGAFGRMGGHDRMGLYVSAVADTPLTGLDAGTGDAAAGAAVTTATVVDGDITRAWELPAEAGSLADLRGPGTVAVSAGLAKSRHWRLGDRLTAGLADGTKATLRVVAVVRTPLSLSEVLVPYAAVADHDRSLRANTAYVATDARASVSFAFEVGSGGKGAGGVRVTPAEEWTGGNDSPQNRYLWIALAAILGPAVLYALIAVVNTMVMSTADRLRDFATLRLTGGSDRQVLGMVAGEAVLTTATAAALGLLVTLVTQATTAWLYNRWIDGAAVPALRLPWTVTCAAAGTCLALALLASLVPARLALRGRALDAAGGRE</sequence>
<organism evidence="10 11">
    <name type="scientific">Streptomyces mobaraensis</name>
    <name type="common">Streptoverticillium mobaraense</name>
    <dbReference type="NCBI Taxonomy" id="35621"/>
    <lineage>
        <taxon>Bacteria</taxon>
        <taxon>Bacillati</taxon>
        <taxon>Actinomycetota</taxon>
        <taxon>Actinomycetes</taxon>
        <taxon>Kitasatosporales</taxon>
        <taxon>Streptomycetaceae</taxon>
        <taxon>Streptomyces</taxon>
    </lineage>
</organism>
<evidence type="ECO:0000256" key="8">
    <source>
        <dbReference type="SAM" id="Phobius"/>
    </source>
</evidence>
<feature type="transmembrane region" description="Helical" evidence="8">
    <location>
        <begin position="265"/>
        <end position="285"/>
    </location>
</feature>
<comment type="caution">
    <text evidence="10">The sequence shown here is derived from an EMBL/GenBank/DDBJ whole genome shotgun (WGS) entry which is preliminary data.</text>
</comment>
<comment type="similarity">
    <text evidence="6">Belongs to the ABC-4 integral membrane protein family.</text>
</comment>
<evidence type="ECO:0000256" key="7">
    <source>
        <dbReference type="SAM" id="MobiDB-lite"/>
    </source>
</evidence>
<dbReference type="GO" id="GO:0005886">
    <property type="term" value="C:plasma membrane"/>
    <property type="evidence" value="ECO:0007669"/>
    <property type="project" value="UniProtKB-SubCell"/>
</dbReference>
<dbReference type="PANTHER" id="PTHR30572:SF4">
    <property type="entry name" value="ABC TRANSPORTER PERMEASE YTRF"/>
    <property type="match status" value="1"/>
</dbReference>
<feature type="transmembrane region" description="Helical" evidence="8">
    <location>
        <begin position="178"/>
        <end position="199"/>
    </location>
</feature>
<feature type="transmembrane region" description="Helical" evidence="8">
    <location>
        <begin position="226"/>
        <end position="245"/>
    </location>
</feature>
<feature type="compositionally biased region" description="Acidic residues" evidence="7">
    <location>
        <begin position="377"/>
        <end position="386"/>
    </location>
</feature>
<feature type="transmembrane region" description="Helical" evidence="8">
    <location>
        <begin position="682"/>
        <end position="704"/>
    </location>
</feature>
<evidence type="ECO:0000256" key="6">
    <source>
        <dbReference type="ARBA" id="ARBA00038076"/>
    </source>
</evidence>
<accession>A0A5N5WA86</accession>
<dbReference type="InterPro" id="IPR050250">
    <property type="entry name" value="Macrolide_Exporter_MacB"/>
</dbReference>
<feature type="region of interest" description="Disordered" evidence="7">
    <location>
        <begin position="362"/>
        <end position="403"/>
    </location>
</feature>
<proteinExistence type="inferred from homology"/>
<keyword evidence="11" id="KW-1185">Reference proteome</keyword>
<protein>
    <submittedName>
        <fullName evidence="10">ABC transporter permease</fullName>
    </submittedName>
</protein>
<feature type="transmembrane region" description="Helical" evidence="8">
    <location>
        <begin position="40"/>
        <end position="63"/>
    </location>
</feature>
<feature type="transmembrane region" description="Helical" evidence="8">
    <location>
        <begin position="130"/>
        <end position="158"/>
    </location>
</feature>
<reference evidence="10 11" key="1">
    <citation type="journal article" date="2019" name="Microb. Cell Fact.">
        <title>Exploring novel herbicidin analogues by transcriptional regulator overexpression and MS/MS molecular networking.</title>
        <authorList>
            <person name="Shi Y."/>
            <person name="Gu R."/>
            <person name="Li Y."/>
            <person name="Wang X."/>
            <person name="Ren W."/>
            <person name="Li X."/>
            <person name="Wang L."/>
            <person name="Xie Y."/>
            <person name="Hong B."/>
        </authorList>
    </citation>
    <scope>NUCLEOTIDE SEQUENCE [LARGE SCALE GENOMIC DNA]</scope>
    <source>
        <strain evidence="10 11">US-43</strain>
    </source>
</reference>
<dbReference type="GO" id="GO:0022857">
    <property type="term" value="F:transmembrane transporter activity"/>
    <property type="evidence" value="ECO:0007669"/>
    <property type="project" value="TreeGrafter"/>
</dbReference>
<dbReference type="EMBL" id="VOKX01000015">
    <property type="protein sequence ID" value="KAB7847762.1"/>
    <property type="molecule type" value="Genomic_DNA"/>
</dbReference>
<dbReference type="Proteomes" id="UP000327000">
    <property type="component" value="Unassembled WGS sequence"/>
</dbReference>
<dbReference type="PANTHER" id="PTHR30572">
    <property type="entry name" value="MEMBRANE COMPONENT OF TRANSPORTER-RELATED"/>
    <property type="match status" value="1"/>
</dbReference>
<evidence type="ECO:0000256" key="5">
    <source>
        <dbReference type="ARBA" id="ARBA00023136"/>
    </source>
</evidence>
<dbReference type="OrthoDB" id="3223244at2"/>
<feature type="transmembrane region" description="Helical" evidence="8">
    <location>
        <begin position="83"/>
        <end position="109"/>
    </location>
</feature>
<evidence type="ECO:0000313" key="11">
    <source>
        <dbReference type="Proteomes" id="UP000327000"/>
    </source>
</evidence>
<keyword evidence="5 8" id="KW-0472">Membrane</keyword>
<dbReference type="AlphaFoldDB" id="A0A5N5WA86"/>
<feature type="domain" description="ABC3 transporter permease C-terminal" evidence="9">
    <location>
        <begin position="598"/>
        <end position="711"/>
    </location>
</feature>
<evidence type="ECO:0000256" key="3">
    <source>
        <dbReference type="ARBA" id="ARBA00022692"/>
    </source>
</evidence>
<feature type="transmembrane region" description="Helical" evidence="8">
    <location>
        <begin position="634"/>
        <end position="662"/>
    </location>
</feature>
<feature type="transmembrane region" description="Helical" evidence="8">
    <location>
        <begin position="586"/>
        <end position="613"/>
    </location>
</feature>
<dbReference type="Pfam" id="PF02687">
    <property type="entry name" value="FtsX"/>
    <property type="match status" value="2"/>
</dbReference>